<keyword evidence="5 8" id="KW-0812">Transmembrane</keyword>
<evidence type="ECO:0000256" key="5">
    <source>
        <dbReference type="ARBA" id="ARBA00022692"/>
    </source>
</evidence>
<feature type="transmembrane region" description="Helical" evidence="8">
    <location>
        <begin position="199"/>
        <end position="219"/>
    </location>
</feature>
<evidence type="ECO:0000256" key="3">
    <source>
        <dbReference type="ARBA" id="ARBA00022676"/>
    </source>
</evidence>
<reference evidence="9 10" key="1">
    <citation type="submission" date="2024-06" db="EMBL/GenBank/DDBJ databases">
        <authorList>
            <person name="Kaempfer P."/>
            <person name="Viver T."/>
        </authorList>
    </citation>
    <scope>NUCLEOTIDE SEQUENCE [LARGE SCALE GENOMIC DNA]</scope>
    <source>
        <strain evidence="9 10">ST-75</strain>
    </source>
</reference>
<evidence type="ECO:0000256" key="6">
    <source>
        <dbReference type="ARBA" id="ARBA00022989"/>
    </source>
</evidence>
<feature type="transmembrane region" description="Helical" evidence="8">
    <location>
        <begin position="69"/>
        <end position="95"/>
    </location>
</feature>
<keyword evidence="10" id="KW-1185">Reference proteome</keyword>
<gene>
    <name evidence="9" type="ORF">ABS768_10215</name>
</gene>
<evidence type="ECO:0000256" key="8">
    <source>
        <dbReference type="SAM" id="Phobius"/>
    </source>
</evidence>
<feature type="transmembrane region" description="Helical" evidence="8">
    <location>
        <begin position="107"/>
        <end position="124"/>
    </location>
</feature>
<keyword evidence="4" id="KW-0808">Transferase</keyword>
<evidence type="ECO:0000256" key="4">
    <source>
        <dbReference type="ARBA" id="ARBA00022679"/>
    </source>
</evidence>
<evidence type="ECO:0000256" key="7">
    <source>
        <dbReference type="ARBA" id="ARBA00023136"/>
    </source>
</evidence>
<comment type="subcellular location">
    <subcellularLocation>
        <location evidence="1">Cell membrane</location>
        <topology evidence="1">Multi-pass membrane protein</topology>
    </subcellularLocation>
</comment>
<dbReference type="PANTHER" id="PTHR33908">
    <property type="entry name" value="MANNOSYLTRANSFERASE YKCB-RELATED"/>
    <property type="match status" value="1"/>
</dbReference>
<keyword evidence="2" id="KW-1003">Cell membrane</keyword>
<protein>
    <recommendedName>
        <fullName evidence="11">Dolichyl-phosphate-mannose-protein mannosyltransferase</fullName>
    </recommendedName>
</protein>
<evidence type="ECO:0000313" key="10">
    <source>
        <dbReference type="Proteomes" id="UP001629059"/>
    </source>
</evidence>
<proteinExistence type="predicted"/>
<organism evidence="9 10">
    <name type="scientific">Flavobacterium rhizophilum</name>
    <dbReference type="NCBI Taxonomy" id="3163296"/>
    <lineage>
        <taxon>Bacteria</taxon>
        <taxon>Pseudomonadati</taxon>
        <taxon>Bacteroidota</taxon>
        <taxon>Flavobacteriia</taxon>
        <taxon>Flavobacteriales</taxon>
        <taxon>Flavobacteriaceae</taxon>
        <taxon>Flavobacterium</taxon>
    </lineage>
</organism>
<dbReference type="RefSeq" id="WP_408074872.1">
    <property type="nucleotide sequence ID" value="NZ_JBELQB010000007.1"/>
</dbReference>
<dbReference type="Proteomes" id="UP001629059">
    <property type="component" value="Unassembled WGS sequence"/>
</dbReference>
<name>A0ABW8YFC6_9FLAO</name>
<dbReference type="EMBL" id="JBELQB010000007">
    <property type="protein sequence ID" value="MFL9837873.1"/>
    <property type="molecule type" value="Genomic_DNA"/>
</dbReference>
<feature type="transmembrane region" description="Helical" evidence="8">
    <location>
        <begin position="12"/>
        <end position="32"/>
    </location>
</feature>
<dbReference type="InterPro" id="IPR050297">
    <property type="entry name" value="LipidA_mod_glycosyltrf_83"/>
</dbReference>
<keyword evidence="6 8" id="KW-1133">Transmembrane helix</keyword>
<feature type="transmembrane region" description="Helical" evidence="8">
    <location>
        <begin position="160"/>
        <end position="187"/>
    </location>
</feature>
<evidence type="ECO:0008006" key="11">
    <source>
        <dbReference type="Google" id="ProtNLM"/>
    </source>
</evidence>
<feature type="transmembrane region" description="Helical" evidence="8">
    <location>
        <begin position="349"/>
        <end position="370"/>
    </location>
</feature>
<evidence type="ECO:0000256" key="1">
    <source>
        <dbReference type="ARBA" id="ARBA00004651"/>
    </source>
</evidence>
<feature type="transmembrane region" description="Helical" evidence="8">
    <location>
        <begin position="382"/>
        <end position="404"/>
    </location>
</feature>
<keyword evidence="3" id="KW-0328">Glycosyltransferase</keyword>
<feature type="transmembrane region" description="Helical" evidence="8">
    <location>
        <begin position="130"/>
        <end position="148"/>
    </location>
</feature>
<feature type="transmembrane region" description="Helical" evidence="8">
    <location>
        <begin position="410"/>
        <end position="427"/>
    </location>
</feature>
<keyword evidence="7 8" id="KW-0472">Membrane</keyword>
<evidence type="ECO:0000256" key="2">
    <source>
        <dbReference type="ARBA" id="ARBA00022475"/>
    </source>
</evidence>
<evidence type="ECO:0000313" key="9">
    <source>
        <dbReference type="EMBL" id="MFL9837873.1"/>
    </source>
</evidence>
<dbReference type="PANTHER" id="PTHR33908:SF11">
    <property type="entry name" value="MEMBRANE PROTEIN"/>
    <property type="match status" value="1"/>
</dbReference>
<sequence length="433" mass="50047">MAGKTINFITKKPITAIIAFCIISRLIIVLLYQNITIFPDSSGYIELAERIASFNLKDYDGTRSPGYPILLALAGNSLAVTVALQFIIGAVNAVYQYKTLRLLNFNTKTSFILTIIFNCLLHVIFYETNILTESVTLFFVTLVFYFTIKGLNTEQKLKNSIVLSLLMGFLVLVKPFYIFLPFLIYGFYTLKNFRFSNIINIRITLLILPLVSFLGWSYVNKMNTGYFVSTTFWGINIAQNCVHFAEKCPEEYKEIGDAYADYRERIIAADKDVAMTIWYARPELMHITKLSSLPDFSAKLSEYSKATIKENPLDYTKQVFVSWRDFWDTAIYWNYKKFKVPHANQGLVVIWYIQSFILYLIKVLFVLLIPYHLIRFLRKKEINAVFIITTVIFAASLLQAMATYGTNSRFSYPFEFLMMVTILLTFGKKLRLT</sequence>
<accession>A0ABW8YFC6</accession>
<comment type="caution">
    <text evidence="9">The sequence shown here is derived from an EMBL/GenBank/DDBJ whole genome shotgun (WGS) entry which is preliminary data.</text>
</comment>